<evidence type="ECO:0000313" key="1">
    <source>
        <dbReference type="EMBL" id="EXB38727.1"/>
    </source>
</evidence>
<keyword evidence="2" id="KW-1185">Reference proteome</keyword>
<evidence type="ECO:0000313" key="2">
    <source>
        <dbReference type="Proteomes" id="UP000030645"/>
    </source>
</evidence>
<proteinExistence type="predicted"/>
<dbReference type="AlphaFoldDB" id="W9QS10"/>
<protein>
    <submittedName>
        <fullName evidence="1">Uncharacterized protein</fullName>
    </submittedName>
</protein>
<organism evidence="1 2">
    <name type="scientific">Morus notabilis</name>
    <dbReference type="NCBI Taxonomy" id="981085"/>
    <lineage>
        <taxon>Eukaryota</taxon>
        <taxon>Viridiplantae</taxon>
        <taxon>Streptophyta</taxon>
        <taxon>Embryophyta</taxon>
        <taxon>Tracheophyta</taxon>
        <taxon>Spermatophyta</taxon>
        <taxon>Magnoliopsida</taxon>
        <taxon>eudicotyledons</taxon>
        <taxon>Gunneridae</taxon>
        <taxon>Pentapetalae</taxon>
        <taxon>rosids</taxon>
        <taxon>fabids</taxon>
        <taxon>Rosales</taxon>
        <taxon>Moraceae</taxon>
        <taxon>Moreae</taxon>
        <taxon>Morus</taxon>
    </lineage>
</organism>
<name>W9QS10_9ROSA</name>
<reference evidence="2" key="1">
    <citation type="submission" date="2013-01" db="EMBL/GenBank/DDBJ databases">
        <title>Draft Genome Sequence of a Mulberry Tree, Morus notabilis C.K. Schneid.</title>
        <authorList>
            <person name="He N."/>
            <person name="Zhao S."/>
        </authorList>
    </citation>
    <scope>NUCLEOTIDE SEQUENCE</scope>
</reference>
<dbReference type="Proteomes" id="UP000030645">
    <property type="component" value="Unassembled WGS sequence"/>
</dbReference>
<gene>
    <name evidence="1" type="ORF">L484_004522</name>
</gene>
<sequence>MAVGDDGGGWWRFGDDGGGLVTTVATMAVKQHKFFIDFIKKNGTTGGERAGSMTEEGRLELYEGRKEGETERKRQIKRWFY</sequence>
<accession>W9QS10</accession>
<dbReference type="EMBL" id="KE343702">
    <property type="protein sequence ID" value="EXB38727.1"/>
    <property type="molecule type" value="Genomic_DNA"/>
</dbReference>